<dbReference type="InterPro" id="IPR014001">
    <property type="entry name" value="Helicase_ATP-bd"/>
</dbReference>
<gene>
    <name evidence="7" type="ORF">HPP92_020541</name>
</gene>
<dbReference type="GO" id="GO:0016787">
    <property type="term" value="F:hydrolase activity"/>
    <property type="evidence" value="ECO:0007669"/>
    <property type="project" value="UniProtKB-KW"/>
</dbReference>
<dbReference type="InterPro" id="IPR027417">
    <property type="entry name" value="P-loop_NTPase"/>
</dbReference>
<keyword evidence="2" id="KW-0378">Hydrolase</keyword>
<dbReference type="PANTHER" id="PTHR45766:SF3">
    <property type="entry name" value="DNA ANNEALING HELICASE AND ENDONUCLEASE ZRANB3"/>
    <property type="match status" value="1"/>
</dbReference>
<dbReference type="SUPFAM" id="SSF52540">
    <property type="entry name" value="P-loop containing nucleoside triphosphate hydrolases"/>
    <property type="match status" value="1"/>
</dbReference>
<evidence type="ECO:0000256" key="1">
    <source>
        <dbReference type="ARBA" id="ARBA00022741"/>
    </source>
</evidence>
<evidence type="ECO:0000259" key="6">
    <source>
        <dbReference type="PROSITE" id="PS51467"/>
    </source>
</evidence>
<keyword evidence="3" id="KW-0347">Helicase</keyword>
<dbReference type="InterPro" id="IPR010003">
    <property type="entry name" value="HARP_dom"/>
</dbReference>
<keyword evidence="4" id="KW-0067">ATP-binding</keyword>
<dbReference type="EMBL" id="JADCNL010000010">
    <property type="protein sequence ID" value="KAG0464472.1"/>
    <property type="molecule type" value="Genomic_DNA"/>
</dbReference>
<reference evidence="7 8" key="1">
    <citation type="journal article" date="2020" name="Nat. Food">
        <title>A phased Vanilla planifolia genome enables genetic improvement of flavour and production.</title>
        <authorList>
            <person name="Hasing T."/>
            <person name="Tang H."/>
            <person name="Brym M."/>
            <person name="Khazi F."/>
            <person name="Huang T."/>
            <person name="Chambers A.H."/>
        </authorList>
    </citation>
    <scope>NUCLEOTIDE SEQUENCE [LARGE SCALE GENOMIC DNA]</scope>
    <source>
        <tissue evidence="7">Leaf</tissue>
    </source>
</reference>
<keyword evidence="8" id="KW-1185">Reference proteome</keyword>
<dbReference type="Proteomes" id="UP000636800">
    <property type="component" value="Chromosome 10"/>
</dbReference>
<evidence type="ECO:0000256" key="4">
    <source>
        <dbReference type="ARBA" id="ARBA00022840"/>
    </source>
</evidence>
<dbReference type="Pfam" id="PF00176">
    <property type="entry name" value="SNF2-rel_dom"/>
    <property type="match status" value="1"/>
</dbReference>
<dbReference type="GO" id="GO:0006281">
    <property type="term" value="P:DNA repair"/>
    <property type="evidence" value="ECO:0007669"/>
    <property type="project" value="TreeGrafter"/>
</dbReference>
<proteinExistence type="predicted"/>
<dbReference type="GO" id="GO:0004386">
    <property type="term" value="F:helicase activity"/>
    <property type="evidence" value="ECO:0007669"/>
    <property type="project" value="UniProtKB-KW"/>
</dbReference>
<feature type="domain" description="HARP" evidence="6">
    <location>
        <begin position="1"/>
        <end position="47"/>
    </location>
</feature>
<dbReference type="GO" id="GO:0005524">
    <property type="term" value="F:ATP binding"/>
    <property type="evidence" value="ECO:0007669"/>
    <property type="project" value="UniProtKB-KW"/>
</dbReference>
<feature type="domain" description="Helicase ATP-binding" evidence="5">
    <location>
        <begin position="54"/>
        <end position="199"/>
    </location>
</feature>
<evidence type="ECO:0000259" key="5">
    <source>
        <dbReference type="PROSITE" id="PS51192"/>
    </source>
</evidence>
<dbReference type="InterPro" id="IPR038718">
    <property type="entry name" value="SNF2-like_sf"/>
</dbReference>
<organism evidence="7 8">
    <name type="scientific">Vanilla planifolia</name>
    <name type="common">Vanilla</name>
    <dbReference type="NCBI Taxonomy" id="51239"/>
    <lineage>
        <taxon>Eukaryota</taxon>
        <taxon>Viridiplantae</taxon>
        <taxon>Streptophyta</taxon>
        <taxon>Embryophyta</taxon>
        <taxon>Tracheophyta</taxon>
        <taxon>Spermatophyta</taxon>
        <taxon>Magnoliopsida</taxon>
        <taxon>Liliopsida</taxon>
        <taxon>Asparagales</taxon>
        <taxon>Orchidaceae</taxon>
        <taxon>Vanilloideae</taxon>
        <taxon>Vanilleae</taxon>
        <taxon>Vanilla</taxon>
    </lineage>
</organism>
<dbReference type="InterPro" id="IPR000330">
    <property type="entry name" value="SNF2_N"/>
</dbReference>
<dbReference type="Gene3D" id="3.40.50.10810">
    <property type="entry name" value="Tandem AAA-ATPase domain"/>
    <property type="match status" value="1"/>
</dbReference>
<evidence type="ECO:0000313" key="7">
    <source>
        <dbReference type="EMBL" id="KAG0464472.1"/>
    </source>
</evidence>
<accession>A0A835QAX6</accession>
<sequence length="308" mass="34130">MIVKAFQEVPKARWQPQERLWMFPSTSLVAAEQRLRSLGDVVETLAPNYAKVLLFMLLHGARALLADEMGLGKTLQAIAIASSLSDFWPVLVLTPSSLRLHWAAMIQQWLGVPAGDILAFLPHAGSTRGGYKIVLSNMKAAMHLDGCFNIVSYDTVPKLQDMLLSSDFKKAQYAILLSGTPALSRPIELFKQLEALHPDVYKSVHEYGQSLLQRPPCCNEHRSSCCQTGLAIRHFPKRVVGSLLLLASAWAINFRSNFMLKKPPSGWDCTFANSLHQDSNPWMSLDLPCPSANGDMLTCVFALSLGFF</sequence>
<evidence type="ECO:0000313" key="8">
    <source>
        <dbReference type="Proteomes" id="UP000636800"/>
    </source>
</evidence>
<evidence type="ECO:0000256" key="3">
    <source>
        <dbReference type="ARBA" id="ARBA00022806"/>
    </source>
</evidence>
<protein>
    <submittedName>
        <fullName evidence="7">Uncharacterized protein</fullName>
    </submittedName>
</protein>
<dbReference type="PANTHER" id="PTHR45766">
    <property type="entry name" value="DNA ANNEALING HELICASE AND ENDONUCLEASE ZRANB3 FAMILY MEMBER"/>
    <property type="match status" value="1"/>
</dbReference>
<dbReference type="PROSITE" id="PS51467">
    <property type="entry name" value="HARP"/>
    <property type="match status" value="1"/>
</dbReference>
<dbReference type="GO" id="GO:0031297">
    <property type="term" value="P:replication fork processing"/>
    <property type="evidence" value="ECO:0007669"/>
    <property type="project" value="TreeGrafter"/>
</dbReference>
<comment type="caution">
    <text evidence="7">The sequence shown here is derived from an EMBL/GenBank/DDBJ whole genome shotgun (WGS) entry which is preliminary data.</text>
</comment>
<dbReference type="PROSITE" id="PS51192">
    <property type="entry name" value="HELICASE_ATP_BIND_1"/>
    <property type="match status" value="1"/>
</dbReference>
<dbReference type="GO" id="GO:0004520">
    <property type="term" value="F:DNA endonuclease activity"/>
    <property type="evidence" value="ECO:0007669"/>
    <property type="project" value="TreeGrafter"/>
</dbReference>
<dbReference type="AlphaFoldDB" id="A0A835QAX6"/>
<evidence type="ECO:0000256" key="2">
    <source>
        <dbReference type="ARBA" id="ARBA00022801"/>
    </source>
</evidence>
<name>A0A835QAX6_VANPL</name>
<dbReference type="GO" id="GO:0043596">
    <property type="term" value="C:nuclear replication fork"/>
    <property type="evidence" value="ECO:0007669"/>
    <property type="project" value="TreeGrafter"/>
</dbReference>
<keyword evidence="1" id="KW-0547">Nucleotide-binding</keyword>